<dbReference type="PATRIC" id="fig|33934.7.peg.1703"/>
<dbReference type="Pfam" id="PF13538">
    <property type="entry name" value="UvrD_C_2"/>
    <property type="match status" value="1"/>
</dbReference>
<feature type="domain" description="UvrD-like helicase C-terminal" evidence="1">
    <location>
        <begin position="644"/>
        <end position="691"/>
    </location>
</feature>
<keyword evidence="4" id="KW-0378">Hydrolase</keyword>
<protein>
    <submittedName>
        <fullName evidence="4">RecD-like DNA helicase YrrC</fullName>
    </submittedName>
</protein>
<dbReference type="InterPro" id="IPR041451">
    <property type="entry name" value="RecD2_SH13"/>
</dbReference>
<feature type="domain" description="ATP-dependent RecD2 DNA helicase-like helix-hairpin-helix" evidence="2">
    <location>
        <begin position="147"/>
        <end position="235"/>
    </location>
</feature>
<accession>A0A178TM20</accession>
<proteinExistence type="predicted"/>
<dbReference type="Gene3D" id="2.30.30.940">
    <property type="match status" value="1"/>
</dbReference>
<name>A0A178TM20_9BACL</name>
<dbReference type="PANTHER" id="PTHR47642">
    <property type="entry name" value="ATP-DEPENDENT DNA HELICASE"/>
    <property type="match status" value="1"/>
</dbReference>
<dbReference type="Pfam" id="PF14490">
    <property type="entry name" value="HHH_RecD2"/>
    <property type="match status" value="1"/>
</dbReference>
<dbReference type="EMBL" id="LUCQ01000018">
    <property type="protein sequence ID" value="OAO82606.1"/>
    <property type="molecule type" value="Genomic_DNA"/>
</dbReference>
<dbReference type="SUPFAM" id="SSF52540">
    <property type="entry name" value="P-loop containing nucleoside triphosphate hydrolases"/>
    <property type="match status" value="2"/>
</dbReference>
<gene>
    <name evidence="4" type="ORF">TAF16_0226</name>
</gene>
<keyword evidence="5" id="KW-1185">Reference proteome</keyword>
<evidence type="ECO:0000313" key="5">
    <source>
        <dbReference type="Proteomes" id="UP000078336"/>
    </source>
</evidence>
<dbReference type="Pfam" id="PF13604">
    <property type="entry name" value="AAA_30"/>
    <property type="match status" value="1"/>
</dbReference>
<keyword evidence="4" id="KW-0547">Nucleotide-binding</keyword>
<dbReference type="GO" id="GO:0004386">
    <property type="term" value="F:helicase activity"/>
    <property type="evidence" value="ECO:0007669"/>
    <property type="project" value="UniProtKB-KW"/>
</dbReference>
<dbReference type="InterPro" id="IPR029493">
    <property type="entry name" value="RecD2-like_HHH"/>
</dbReference>
<dbReference type="InterPro" id="IPR051055">
    <property type="entry name" value="PIF1_helicase"/>
</dbReference>
<evidence type="ECO:0000259" key="3">
    <source>
        <dbReference type="Pfam" id="PF18335"/>
    </source>
</evidence>
<dbReference type="OrthoDB" id="9803432at2"/>
<evidence type="ECO:0000313" key="4">
    <source>
        <dbReference type="EMBL" id="OAO82606.1"/>
    </source>
</evidence>
<dbReference type="Proteomes" id="UP000078336">
    <property type="component" value="Unassembled WGS sequence"/>
</dbReference>
<dbReference type="AlphaFoldDB" id="A0A178TM20"/>
<dbReference type="RefSeq" id="WP_064213915.1">
    <property type="nucleotide sequence ID" value="NZ_LUCQ01000018.1"/>
</dbReference>
<organism evidence="4 5">
    <name type="scientific">Anoxybacillus flavithermus</name>
    <dbReference type="NCBI Taxonomy" id="33934"/>
    <lineage>
        <taxon>Bacteria</taxon>
        <taxon>Bacillati</taxon>
        <taxon>Bacillota</taxon>
        <taxon>Bacilli</taxon>
        <taxon>Bacillales</taxon>
        <taxon>Anoxybacillaceae</taxon>
        <taxon>Anoxybacillus</taxon>
    </lineage>
</organism>
<dbReference type="Gene3D" id="3.40.50.300">
    <property type="entry name" value="P-loop containing nucleotide triphosphate hydrolases"/>
    <property type="match status" value="2"/>
</dbReference>
<reference evidence="4 5" key="1">
    <citation type="submission" date="2016-03" db="EMBL/GenBank/DDBJ databases">
        <title>Spore heat resistance.</title>
        <authorList>
            <person name="Boekhorst J."/>
            <person name="Berendsen E.M."/>
            <person name="Wells-Bennik M.H."/>
            <person name="Kuipers O.P."/>
        </authorList>
    </citation>
    <scope>NUCLEOTIDE SEQUENCE [LARGE SCALE GENOMIC DNA]</scope>
    <source>
        <strain evidence="4 5">AF16</strain>
    </source>
</reference>
<dbReference type="InterPro" id="IPR027785">
    <property type="entry name" value="UvrD-like_helicase_C"/>
</dbReference>
<comment type="caution">
    <text evidence="4">The sequence shown here is derived from an EMBL/GenBank/DDBJ whole genome shotgun (WGS) entry which is preliminary data.</text>
</comment>
<evidence type="ECO:0000259" key="2">
    <source>
        <dbReference type="Pfam" id="PF14490"/>
    </source>
</evidence>
<keyword evidence="4" id="KW-0067">ATP-binding</keyword>
<keyword evidence="4" id="KW-0347">Helicase</keyword>
<dbReference type="CDD" id="cd18809">
    <property type="entry name" value="SF1_C_RecD"/>
    <property type="match status" value="1"/>
</dbReference>
<sequence>MVKVKLKPIRKLFYNDVSNYGIYSCETSEKDKVKLNDWGNFSIKGVMPNLIIGNEYIATLQEKEDKKYGVTYEVQYIYEEIPSDIEKQRIYLETILNKNQVKAIYKAYPNQDIIKLIQNDEFDVSKVKGIGLKTLAKIKEKIEDNIEFREALEFLIPHGIDSKLIRKLVKHYKSPSLLVFKVKQSPYNLLAVKGIGFKKADAIAMKMNFPKDHPDRIKYAIEYIIEEEEKLGHTYITVVNLVKKVSELIELKQDEIIKHVKESDTVGIYGDKVALKSTYNAELYVAKRLKEILANSTELKFDVEKFIEEQERATGFQFTHQQKSFFYNVKKYNVNLLVGFGGCGKSQITKFLIQLCEQLGLTYRIMSPTGKAAKVISEYTNRKAYTIHRAIGIREDKEEIMPIKEDFIIVDEASMLDIKLCAKLLSRLSNPNVRILFVGDSFQIPSVGAGCFLHDCMESGVLPMTKLDIVFRQKDGGILDVATNIRLKKKFVENDFLGIKKIGNDCILACVPQEKMEGGYKYFYKELLKEYSPEQIMVLSPTKKGKLGTEMINKHVQEQVNPSNGKKKEIAIGKDKEIVFREGDYVINTKNTYGIFNIDEMKTDIVNGDTGTIVKLDDFNKEVIVDFEFDIVPIPFSDLGQLQHSWSITKHKSQGSGVDAVIVIADKSHKFQLNANLLYTACTRAKKMLVILTQAETLNYAMRKIVNLQRNTFLKDMLMKGR</sequence>
<evidence type="ECO:0000259" key="1">
    <source>
        <dbReference type="Pfam" id="PF13538"/>
    </source>
</evidence>
<dbReference type="Pfam" id="PF18335">
    <property type="entry name" value="SH3_13"/>
    <property type="match status" value="1"/>
</dbReference>
<feature type="domain" description="ATP-dependent RecD2 DNA helicase SH3" evidence="3">
    <location>
        <begin position="552"/>
        <end position="627"/>
    </location>
</feature>
<dbReference type="Gene3D" id="1.10.10.2220">
    <property type="match status" value="1"/>
</dbReference>
<dbReference type="InterPro" id="IPR027417">
    <property type="entry name" value="P-loop_NTPase"/>
</dbReference>
<dbReference type="CDD" id="cd17933">
    <property type="entry name" value="DEXSc_RecD-like"/>
    <property type="match status" value="1"/>
</dbReference>